<feature type="transmembrane region" description="Helical" evidence="1">
    <location>
        <begin position="338"/>
        <end position="360"/>
    </location>
</feature>
<reference evidence="2 3" key="1">
    <citation type="submission" date="2019-12" db="EMBL/GenBank/DDBJ databases">
        <title>Genomic-based taxomic classification of the family Erythrobacteraceae.</title>
        <authorList>
            <person name="Xu L."/>
        </authorList>
    </citation>
    <scope>NUCLEOTIDE SEQUENCE [LARGE SCALE GENOMIC DNA]</scope>
    <source>
        <strain evidence="2 3">S36</strain>
    </source>
</reference>
<evidence type="ECO:0008006" key="4">
    <source>
        <dbReference type="Google" id="ProtNLM"/>
    </source>
</evidence>
<keyword evidence="3" id="KW-1185">Reference proteome</keyword>
<evidence type="ECO:0000313" key="3">
    <source>
        <dbReference type="Proteomes" id="UP000469430"/>
    </source>
</evidence>
<keyword evidence="1" id="KW-0472">Membrane</keyword>
<dbReference type="EMBL" id="WTYJ01000001">
    <property type="protein sequence ID" value="MXO97859.1"/>
    <property type="molecule type" value="Genomic_DNA"/>
</dbReference>
<sequence>MLHRMMDGLRGLLSGWNSLAHPLRNLPRWAVLLVLAVAAGSLAWSAITVTEFHAQQRVMQTKAAKSGYGDLRLYEDILKRVKAGENYYSAALDQQRKHNYPTSPFVTVRQPTLALGAAWFGLPGWRAIAIGVLFANILVWMGALGRRVTILEKVAMAMAIFIFGIVAFYARIGLIHEMIAGLFLSLALGLYRPRFGWVLSLIVLSAALAVREMVLPFLLLWAVFAVLERRWRELAGMGIVLVLFTIGMVLHAQEVMAYRLPGDLPSPGWNGALGPKLVLTSLTQLSFLLTLPPAWGGVLALLPILGWIGLGGRIGLFSTLWFLGMALAMSLFARPNNFYWVVLLLPAYLTGIVLVPRALYDLVLALLGRREVREPALEKAP</sequence>
<feature type="transmembrane region" description="Helical" evidence="1">
    <location>
        <begin position="314"/>
        <end position="332"/>
    </location>
</feature>
<dbReference type="Proteomes" id="UP000469430">
    <property type="component" value="Unassembled WGS sequence"/>
</dbReference>
<evidence type="ECO:0000256" key="1">
    <source>
        <dbReference type="SAM" id="Phobius"/>
    </source>
</evidence>
<comment type="caution">
    <text evidence="2">The sequence shown here is derived from an EMBL/GenBank/DDBJ whole genome shotgun (WGS) entry which is preliminary data.</text>
</comment>
<feature type="transmembrane region" description="Helical" evidence="1">
    <location>
        <begin position="155"/>
        <end position="175"/>
    </location>
</feature>
<keyword evidence="1" id="KW-0812">Transmembrane</keyword>
<accession>A0A6I4TRC6</accession>
<name>A0A6I4TRC6_9SPHN</name>
<feature type="transmembrane region" description="Helical" evidence="1">
    <location>
        <begin position="285"/>
        <end position="307"/>
    </location>
</feature>
<evidence type="ECO:0000313" key="2">
    <source>
        <dbReference type="EMBL" id="MXO97859.1"/>
    </source>
</evidence>
<feature type="transmembrane region" description="Helical" evidence="1">
    <location>
        <begin position="234"/>
        <end position="252"/>
    </location>
</feature>
<feature type="transmembrane region" description="Helical" evidence="1">
    <location>
        <begin position="124"/>
        <end position="143"/>
    </location>
</feature>
<organism evidence="2 3">
    <name type="scientific">Croceibacterium xixiisoli</name>
    <dbReference type="NCBI Taxonomy" id="1476466"/>
    <lineage>
        <taxon>Bacteria</taxon>
        <taxon>Pseudomonadati</taxon>
        <taxon>Pseudomonadota</taxon>
        <taxon>Alphaproteobacteria</taxon>
        <taxon>Sphingomonadales</taxon>
        <taxon>Erythrobacteraceae</taxon>
        <taxon>Croceibacterium</taxon>
    </lineage>
</organism>
<feature type="transmembrane region" description="Helical" evidence="1">
    <location>
        <begin position="195"/>
        <end position="227"/>
    </location>
</feature>
<protein>
    <recommendedName>
        <fullName evidence="4">DUF2029 domain-containing protein</fullName>
    </recommendedName>
</protein>
<keyword evidence="1" id="KW-1133">Transmembrane helix</keyword>
<dbReference type="AlphaFoldDB" id="A0A6I4TRC6"/>
<gene>
    <name evidence="2" type="ORF">GRI97_02505</name>
</gene>
<proteinExistence type="predicted"/>
<dbReference type="RefSeq" id="WP_235917583.1">
    <property type="nucleotide sequence ID" value="NZ_WTYJ01000001.1"/>
</dbReference>